<dbReference type="InterPro" id="IPR021534">
    <property type="entry name" value="DUF3192"/>
</dbReference>
<dbReference type="Pfam" id="PF11399">
    <property type="entry name" value="DUF3192"/>
    <property type="match status" value="1"/>
</dbReference>
<name>A0A2P8CHX7_9BACT</name>
<dbReference type="OrthoDB" id="6399368at2"/>
<dbReference type="PROSITE" id="PS51257">
    <property type="entry name" value="PROKAR_LIPOPROTEIN"/>
    <property type="match status" value="1"/>
</dbReference>
<dbReference type="RefSeq" id="WP_106541121.1">
    <property type="nucleotide sequence ID" value="NZ_BLAU01000001.1"/>
</dbReference>
<protein>
    <submittedName>
        <fullName evidence="3">Uncharacterized protein DUF3192</fullName>
    </submittedName>
</protein>
<evidence type="ECO:0000256" key="1">
    <source>
        <dbReference type="SAM" id="MobiDB-lite"/>
    </source>
</evidence>
<comment type="caution">
    <text evidence="3">The sequence shown here is derived from an EMBL/GenBank/DDBJ whole genome shotgun (WGS) entry which is preliminary data.</text>
</comment>
<dbReference type="Proteomes" id="UP000396862">
    <property type="component" value="Unassembled WGS sequence"/>
</dbReference>
<feature type="compositionally biased region" description="Polar residues" evidence="1">
    <location>
        <begin position="141"/>
        <end position="150"/>
    </location>
</feature>
<proteinExistence type="predicted"/>
<dbReference type="Proteomes" id="UP000240621">
    <property type="component" value="Unassembled WGS sequence"/>
</dbReference>
<reference evidence="3 4" key="1">
    <citation type="submission" date="2018-03" db="EMBL/GenBank/DDBJ databases">
        <title>Genomic Encyclopedia of Archaeal and Bacterial Type Strains, Phase II (KMG-II): from individual species to whole genera.</title>
        <authorList>
            <person name="Goeker M."/>
        </authorList>
    </citation>
    <scope>NUCLEOTIDE SEQUENCE [LARGE SCALE GENOMIC DNA]</scope>
    <source>
        <strain evidence="3 4">DSM 27267</strain>
    </source>
</reference>
<evidence type="ECO:0000313" key="5">
    <source>
        <dbReference type="Proteomes" id="UP000396862"/>
    </source>
</evidence>
<evidence type="ECO:0000313" key="2">
    <source>
        <dbReference type="EMBL" id="GET20700.1"/>
    </source>
</evidence>
<accession>A0A2P8CHX7</accession>
<feature type="region of interest" description="Disordered" evidence="1">
    <location>
        <begin position="130"/>
        <end position="150"/>
    </location>
</feature>
<gene>
    <name evidence="3" type="ORF">CLV93_102318</name>
    <name evidence="2" type="ORF">JCM18694_09460</name>
</gene>
<dbReference type="AlphaFoldDB" id="A0A2P8CHX7"/>
<dbReference type="EMBL" id="PYGC01000002">
    <property type="protein sequence ID" value="PSK84529.1"/>
    <property type="molecule type" value="Genomic_DNA"/>
</dbReference>
<reference evidence="2 5" key="2">
    <citation type="submission" date="2019-10" db="EMBL/GenBank/DDBJ databases">
        <title>Prolixibacter strains distinguished by the presence of nitrate reductase genes were adept at nitrate-dependent anaerobic corrosion of metallic iron and carbon steel.</title>
        <authorList>
            <person name="Iino T."/>
            <person name="Shono N."/>
            <person name="Ito K."/>
            <person name="Nakamura R."/>
            <person name="Sueoka K."/>
            <person name="Harayama S."/>
            <person name="Ohkuma M."/>
        </authorList>
    </citation>
    <scope>NUCLEOTIDE SEQUENCE [LARGE SCALE GENOMIC DNA]</scope>
    <source>
        <strain evidence="2 5">MIC1-1</strain>
    </source>
</reference>
<keyword evidence="5" id="KW-1185">Reference proteome</keyword>
<evidence type="ECO:0000313" key="3">
    <source>
        <dbReference type="EMBL" id="PSK84529.1"/>
    </source>
</evidence>
<sequence>MKKLLLFSLTGFMFIITSCVSPGKIRTTNKNNMLQIEPGMSKSDVISIMGGVETKPDEFGKLQVNPYHYEMFEVNPDDTVEVLWYYTDQVYADGIVNQAELTPIVLDNNKVVAIGWKFYQDFFKRKKLSAEKRDAEPVGEQATTDNSEAK</sequence>
<evidence type="ECO:0000313" key="4">
    <source>
        <dbReference type="Proteomes" id="UP000240621"/>
    </source>
</evidence>
<organism evidence="3 4">
    <name type="scientific">Prolixibacter denitrificans</name>
    <dbReference type="NCBI Taxonomy" id="1541063"/>
    <lineage>
        <taxon>Bacteria</taxon>
        <taxon>Pseudomonadati</taxon>
        <taxon>Bacteroidota</taxon>
        <taxon>Bacteroidia</taxon>
        <taxon>Marinilabiliales</taxon>
        <taxon>Prolixibacteraceae</taxon>
        <taxon>Prolixibacter</taxon>
    </lineage>
</organism>
<dbReference type="EMBL" id="BLAU01000001">
    <property type="protein sequence ID" value="GET20700.1"/>
    <property type="molecule type" value="Genomic_DNA"/>
</dbReference>